<dbReference type="AlphaFoldDB" id="A0A062VFB2"/>
<keyword evidence="8" id="KW-1185">Reference proteome</keyword>
<dbReference type="PATRIC" id="fig|1280954.3.peg.3330"/>
<evidence type="ECO:0000256" key="1">
    <source>
        <dbReference type="ARBA" id="ARBA00004459"/>
    </source>
</evidence>
<sequence>MAITQRAKPIKMAAGALAALTMALAGCASSYNSSAVTPGSVGQASTVYTGYVQSVREVTIRSERSLIGTATGAVLGGLAGSELGGGDKAQTAGAIGGAVVGGIAGNEAGKAMGTKRGYAYTVRFDNGEVREITQGADIYIQPGTPVNAIAGADGWRIVPR</sequence>
<comment type="subcellular location">
    <subcellularLocation>
        <location evidence="1">Cell outer membrane</location>
        <topology evidence="1">Lipid-anchor</topology>
    </subcellularLocation>
</comment>
<reference evidence="7 8" key="1">
    <citation type="journal article" date="2014" name="Antonie Van Leeuwenhoek">
        <title>Hyphomonas beringensis sp. nov. and Hyphomonas chukchiensis sp. nov., isolated from surface seawater of the Bering Sea and Chukchi Sea.</title>
        <authorList>
            <person name="Li C."/>
            <person name="Lai Q."/>
            <person name="Li G."/>
            <person name="Dong C."/>
            <person name="Wang J."/>
            <person name="Liao Y."/>
            <person name="Shao Z."/>
        </authorList>
    </citation>
    <scope>NUCLEOTIDE SEQUENCE [LARGE SCALE GENOMIC DNA]</scope>
    <source>
        <strain evidence="7 8">PS728</strain>
    </source>
</reference>
<evidence type="ECO:0000256" key="2">
    <source>
        <dbReference type="ARBA" id="ARBA00008681"/>
    </source>
</evidence>
<dbReference type="STRING" id="1280954.HPO_16490"/>
<dbReference type="eggNOG" id="COG3133">
    <property type="taxonomic scope" value="Bacteria"/>
</dbReference>
<dbReference type="GO" id="GO:0009279">
    <property type="term" value="C:cell outer membrane"/>
    <property type="evidence" value="ECO:0007669"/>
    <property type="project" value="UniProtKB-SubCell"/>
</dbReference>
<proteinExistence type="inferred from homology"/>
<accession>A0A062VFB2</accession>
<protein>
    <recommendedName>
        <fullName evidence="3">17 kDa surface antigen</fullName>
    </recommendedName>
</protein>
<dbReference type="Proteomes" id="UP000027100">
    <property type="component" value="Unassembled WGS sequence"/>
</dbReference>
<dbReference type="InterPro" id="IPR008816">
    <property type="entry name" value="Gly_zipper_2TM_dom"/>
</dbReference>
<feature type="domain" description="Glycine zipper 2TM" evidence="6">
    <location>
        <begin position="67"/>
        <end position="109"/>
    </location>
</feature>
<comment type="similarity">
    <text evidence="2">Belongs to the rickettsiale 17 kDa surface antigen family.</text>
</comment>
<dbReference type="PROSITE" id="PS51257">
    <property type="entry name" value="PROKAR_LIPOPROTEIN"/>
    <property type="match status" value="1"/>
</dbReference>
<feature type="chain" id="PRO_5001615298" description="17 kDa surface antigen" evidence="5">
    <location>
        <begin position="29"/>
        <end position="160"/>
    </location>
</feature>
<evidence type="ECO:0000256" key="4">
    <source>
        <dbReference type="ARBA" id="ARBA00023288"/>
    </source>
</evidence>
<dbReference type="Pfam" id="PF05433">
    <property type="entry name" value="Rick_17kDa_Anti"/>
    <property type="match status" value="1"/>
</dbReference>
<comment type="caution">
    <text evidence="7">The sequence shown here is derived from an EMBL/GenBank/DDBJ whole genome shotgun (WGS) entry which is preliminary data.</text>
</comment>
<evidence type="ECO:0000256" key="5">
    <source>
        <dbReference type="SAM" id="SignalP"/>
    </source>
</evidence>
<evidence type="ECO:0000256" key="3">
    <source>
        <dbReference type="ARBA" id="ARBA00015281"/>
    </source>
</evidence>
<dbReference type="EMBL" id="ARYM01000024">
    <property type="protein sequence ID" value="KCZ97189.1"/>
    <property type="molecule type" value="Genomic_DNA"/>
</dbReference>
<keyword evidence="5" id="KW-0732">Signal</keyword>
<gene>
    <name evidence="7" type="ORF">HPO_16490</name>
</gene>
<evidence type="ECO:0000313" key="7">
    <source>
        <dbReference type="EMBL" id="KCZ97189.1"/>
    </source>
</evidence>
<keyword evidence="4 7" id="KW-0449">Lipoprotein</keyword>
<evidence type="ECO:0000313" key="8">
    <source>
        <dbReference type="Proteomes" id="UP000027100"/>
    </source>
</evidence>
<organism evidence="7 8">
    <name type="scientific">Hyphomonas polymorpha PS728</name>
    <dbReference type="NCBI Taxonomy" id="1280954"/>
    <lineage>
        <taxon>Bacteria</taxon>
        <taxon>Pseudomonadati</taxon>
        <taxon>Pseudomonadota</taxon>
        <taxon>Alphaproteobacteria</taxon>
        <taxon>Hyphomonadales</taxon>
        <taxon>Hyphomonadaceae</taxon>
        <taxon>Hyphomonas</taxon>
    </lineage>
</organism>
<feature type="signal peptide" evidence="5">
    <location>
        <begin position="1"/>
        <end position="28"/>
    </location>
</feature>
<name>A0A062VFB2_9PROT</name>
<evidence type="ECO:0000259" key="6">
    <source>
        <dbReference type="Pfam" id="PF05433"/>
    </source>
</evidence>